<dbReference type="EnsemblPlants" id="OB05G30800.1">
    <property type="protein sequence ID" value="OB05G30800.1"/>
    <property type="gene ID" value="OB05G30800"/>
</dbReference>
<proteinExistence type="predicted"/>
<sequence>MTILNNPSPIQQHAYPHNIVFNQQDPNVPRESLGHCTSEYLLYQGSCLSCHTYLPTYVKDYFHSVLKLESILTLYFLLLMCRYCIRVKLVVFEWSFSDRCAK</sequence>
<reference evidence="1" key="2">
    <citation type="submission" date="2013-04" db="UniProtKB">
        <authorList>
            <consortium name="EnsemblPlants"/>
        </authorList>
    </citation>
    <scope>IDENTIFICATION</scope>
</reference>
<dbReference type="Gramene" id="OB05G30800.1">
    <property type="protein sequence ID" value="OB05G30800.1"/>
    <property type="gene ID" value="OB05G30800"/>
</dbReference>
<accession>J3M906</accession>
<dbReference type="Proteomes" id="UP000006038">
    <property type="component" value="Chromosome 5"/>
</dbReference>
<protein>
    <submittedName>
        <fullName evidence="1">Uncharacterized protein</fullName>
    </submittedName>
</protein>
<dbReference type="HOGENOM" id="CLU_2281785_0_0_1"/>
<organism evidence="1">
    <name type="scientific">Oryza brachyantha</name>
    <name type="common">malo sina</name>
    <dbReference type="NCBI Taxonomy" id="4533"/>
    <lineage>
        <taxon>Eukaryota</taxon>
        <taxon>Viridiplantae</taxon>
        <taxon>Streptophyta</taxon>
        <taxon>Embryophyta</taxon>
        <taxon>Tracheophyta</taxon>
        <taxon>Spermatophyta</taxon>
        <taxon>Magnoliopsida</taxon>
        <taxon>Liliopsida</taxon>
        <taxon>Poales</taxon>
        <taxon>Poaceae</taxon>
        <taxon>BOP clade</taxon>
        <taxon>Oryzoideae</taxon>
        <taxon>Oryzeae</taxon>
        <taxon>Oryzinae</taxon>
        <taxon>Oryza</taxon>
    </lineage>
</organism>
<evidence type="ECO:0000313" key="2">
    <source>
        <dbReference type="Proteomes" id="UP000006038"/>
    </source>
</evidence>
<keyword evidence="2" id="KW-1185">Reference proteome</keyword>
<evidence type="ECO:0000313" key="1">
    <source>
        <dbReference type="EnsemblPlants" id="OB05G30800.1"/>
    </source>
</evidence>
<reference evidence="1" key="1">
    <citation type="journal article" date="2013" name="Nat. Commun.">
        <title>Whole-genome sequencing of Oryza brachyantha reveals mechanisms underlying Oryza genome evolution.</title>
        <authorList>
            <person name="Chen J."/>
            <person name="Huang Q."/>
            <person name="Gao D."/>
            <person name="Wang J."/>
            <person name="Lang Y."/>
            <person name="Liu T."/>
            <person name="Li B."/>
            <person name="Bai Z."/>
            <person name="Luis Goicoechea J."/>
            <person name="Liang C."/>
            <person name="Chen C."/>
            <person name="Zhang W."/>
            <person name="Sun S."/>
            <person name="Liao Y."/>
            <person name="Zhang X."/>
            <person name="Yang L."/>
            <person name="Song C."/>
            <person name="Wang M."/>
            <person name="Shi J."/>
            <person name="Liu G."/>
            <person name="Liu J."/>
            <person name="Zhou H."/>
            <person name="Zhou W."/>
            <person name="Yu Q."/>
            <person name="An N."/>
            <person name="Chen Y."/>
            <person name="Cai Q."/>
            <person name="Wang B."/>
            <person name="Liu B."/>
            <person name="Min J."/>
            <person name="Huang Y."/>
            <person name="Wu H."/>
            <person name="Li Z."/>
            <person name="Zhang Y."/>
            <person name="Yin Y."/>
            <person name="Song W."/>
            <person name="Jiang J."/>
            <person name="Jackson S.A."/>
            <person name="Wing R.A."/>
            <person name="Wang J."/>
            <person name="Chen M."/>
        </authorList>
    </citation>
    <scope>NUCLEOTIDE SEQUENCE [LARGE SCALE GENOMIC DNA]</scope>
    <source>
        <strain evidence="1">cv. IRGC 101232</strain>
    </source>
</reference>
<name>J3M906_ORYBR</name>
<dbReference type="AlphaFoldDB" id="J3M906"/>